<feature type="region of interest" description="Disordered" evidence="1">
    <location>
        <begin position="78"/>
        <end position="108"/>
    </location>
</feature>
<reference evidence="3 4" key="1">
    <citation type="journal article" date="2010" name="Int. J. Syst. Evol. Microbiol.">
        <title>Reclassification of Herbaspirillum putei as a later heterotypic synonym of Herbaspirillum huttiense, with the description of H. huttiense subsp. huttiense subsp. nov. and H. huttiense subsp. putei subsp. nov., comb. nov., and description of Herbaspirillum aquaticum sp. nov.</title>
        <authorList>
            <person name="Dobritsa A.P."/>
            <person name="Reddy M.C."/>
            <person name="Samadpour M."/>
        </authorList>
    </citation>
    <scope>NUCLEOTIDE SEQUENCE [LARGE SCALE GENOMIC DNA]</scope>
    <source>
        <strain evidence="3 4">IEH 4430</strain>
    </source>
</reference>
<dbReference type="EMBL" id="NJGV01000002">
    <property type="protein sequence ID" value="OWY36510.1"/>
    <property type="molecule type" value="Genomic_DNA"/>
</dbReference>
<proteinExistence type="predicted"/>
<organism evidence="3 4">
    <name type="scientific">Herbaspirillum aquaticum</name>
    <dbReference type="NCBI Taxonomy" id="568783"/>
    <lineage>
        <taxon>Bacteria</taxon>
        <taxon>Pseudomonadati</taxon>
        <taxon>Pseudomonadota</taxon>
        <taxon>Betaproteobacteria</taxon>
        <taxon>Burkholderiales</taxon>
        <taxon>Oxalobacteraceae</taxon>
        <taxon>Herbaspirillum</taxon>
    </lineage>
</organism>
<keyword evidence="2" id="KW-0732">Signal</keyword>
<comment type="caution">
    <text evidence="3">The sequence shown here is derived from an EMBL/GenBank/DDBJ whole genome shotgun (WGS) entry which is preliminary data.</text>
</comment>
<evidence type="ECO:0000256" key="1">
    <source>
        <dbReference type="SAM" id="MobiDB-lite"/>
    </source>
</evidence>
<evidence type="ECO:0000313" key="4">
    <source>
        <dbReference type="Proteomes" id="UP000214747"/>
    </source>
</evidence>
<feature type="chain" id="PRO_5013257104" evidence="2">
    <location>
        <begin position="22"/>
        <end position="108"/>
    </location>
</feature>
<protein>
    <submittedName>
        <fullName evidence="3">DUF4148 domain-containing protein</fullName>
    </submittedName>
</protein>
<dbReference type="AlphaFoldDB" id="A0A225SZN5"/>
<dbReference type="InterPro" id="IPR025421">
    <property type="entry name" value="DUF4148"/>
</dbReference>
<gene>
    <name evidence="3" type="ORF">CEJ45_04560</name>
</gene>
<name>A0A225SZN5_9BURK</name>
<evidence type="ECO:0000256" key="2">
    <source>
        <dbReference type="SAM" id="SignalP"/>
    </source>
</evidence>
<feature type="signal peptide" evidence="2">
    <location>
        <begin position="1"/>
        <end position="21"/>
    </location>
</feature>
<dbReference type="Pfam" id="PF13663">
    <property type="entry name" value="DUF4148"/>
    <property type="match status" value="1"/>
</dbReference>
<accession>A0A225SZN5</accession>
<keyword evidence="4" id="KW-1185">Reference proteome</keyword>
<sequence>MKSTAIFALLATLLTASIVNAQSMTPEQRDNANVTARNNYPIVPFQSKMTRADVLAELKQAQSDGVITNGNNYPIIRQASTPKSRAEVKKELESATSNDFRQSLYHGA</sequence>
<feature type="compositionally biased region" description="Basic and acidic residues" evidence="1">
    <location>
        <begin position="84"/>
        <end position="93"/>
    </location>
</feature>
<dbReference type="Proteomes" id="UP000214747">
    <property type="component" value="Unassembled WGS sequence"/>
</dbReference>
<evidence type="ECO:0000313" key="3">
    <source>
        <dbReference type="EMBL" id="OWY36510.1"/>
    </source>
</evidence>